<name>A0A8J5M7R7_9STRA</name>
<keyword evidence="2" id="KW-1185">Reference proteome</keyword>
<gene>
    <name evidence="1" type="ORF">JG688_00006439</name>
</gene>
<dbReference type="EMBL" id="JAENGY010000281">
    <property type="protein sequence ID" value="KAG6967170.1"/>
    <property type="molecule type" value="Genomic_DNA"/>
</dbReference>
<sequence>LGLNTRSYSTHSLRIGGATELRNAGADRLVIKLMGRWLSIAFEDFPVRTAGGSSKLSNLMCGAILLKQCIPEPRLGGVVGAHHPTPELRSQ</sequence>
<proteinExistence type="predicted"/>
<evidence type="ECO:0000313" key="2">
    <source>
        <dbReference type="Proteomes" id="UP000709295"/>
    </source>
</evidence>
<organism evidence="1 2">
    <name type="scientific">Phytophthora aleatoria</name>
    <dbReference type="NCBI Taxonomy" id="2496075"/>
    <lineage>
        <taxon>Eukaryota</taxon>
        <taxon>Sar</taxon>
        <taxon>Stramenopiles</taxon>
        <taxon>Oomycota</taxon>
        <taxon>Peronosporomycetes</taxon>
        <taxon>Peronosporales</taxon>
        <taxon>Peronosporaceae</taxon>
        <taxon>Phytophthora</taxon>
    </lineage>
</organism>
<dbReference type="AlphaFoldDB" id="A0A8J5M7R7"/>
<evidence type="ECO:0008006" key="3">
    <source>
        <dbReference type="Google" id="ProtNLM"/>
    </source>
</evidence>
<comment type="caution">
    <text evidence="1">The sequence shown here is derived from an EMBL/GenBank/DDBJ whole genome shotgun (WGS) entry which is preliminary data.</text>
</comment>
<evidence type="ECO:0000313" key="1">
    <source>
        <dbReference type="EMBL" id="KAG6967170.1"/>
    </source>
</evidence>
<protein>
    <recommendedName>
        <fullName evidence="3">Tyr recombinase domain-containing protein</fullName>
    </recommendedName>
</protein>
<dbReference type="Proteomes" id="UP000709295">
    <property type="component" value="Unassembled WGS sequence"/>
</dbReference>
<reference evidence="1" key="1">
    <citation type="submission" date="2021-01" db="EMBL/GenBank/DDBJ databases">
        <title>Phytophthora aleatoria, a newly-described species from Pinus radiata is distinct from Phytophthora cactorum isolates based on comparative genomics.</title>
        <authorList>
            <person name="Mcdougal R."/>
            <person name="Panda P."/>
            <person name="Williams N."/>
            <person name="Studholme D.J."/>
        </authorList>
    </citation>
    <scope>NUCLEOTIDE SEQUENCE</scope>
    <source>
        <strain evidence="1">NZFS 4037</strain>
    </source>
</reference>
<feature type="non-terminal residue" evidence="1">
    <location>
        <position position="1"/>
    </location>
</feature>
<accession>A0A8J5M7R7</accession>